<feature type="domain" description="C3H1-type" evidence="7">
    <location>
        <begin position="283"/>
        <end position="310"/>
    </location>
</feature>
<feature type="compositionally biased region" description="Basic and acidic residues" evidence="6">
    <location>
        <begin position="778"/>
        <end position="788"/>
    </location>
</feature>
<evidence type="ECO:0000256" key="4">
    <source>
        <dbReference type="ARBA" id="ARBA00023125"/>
    </source>
</evidence>
<keyword evidence="2 5" id="KW-0863">Zinc-finger</keyword>
<dbReference type="Proteomes" id="UP000054937">
    <property type="component" value="Unassembled WGS sequence"/>
</dbReference>
<dbReference type="InterPro" id="IPR045234">
    <property type="entry name" value="Unkempt-like"/>
</dbReference>
<accession>A0A0V0R0C6</accession>
<dbReference type="Pfam" id="PF25512">
    <property type="entry name" value="zf-CCCH_AtC3H23"/>
    <property type="match status" value="2"/>
</dbReference>
<dbReference type="EMBL" id="LDAU01000082">
    <property type="protein sequence ID" value="KRX07608.1"/>
    <property type="molecule type" value="Genomic_DNA"/>
</dbReference>
<name>A0A0V0R0C6_PSEPJ</name>
<dbReference type="GO" id="GO:0008270">
    <property type="term" value="F:zinc ion binding"/>
    <property type="evidence" value="ECO:0007669"/>
    <property type="project" value="UniProtKB-KW"/>
</dbReference>
<feature type="region of interest" description="Disordered" evidence="6">
    <location>
        <begin position="718"/>
        <end position="753"/>
    </location>
</feature>
<organism evidence="8 9">
    <name type="scientific">Pseudocohnilembus persalinus</name>
    <name type="common">Ciliate</name>
    <dbReference type="NCBI Taxonomy" id="266149"/>
    <lineage>
        <taxon>Eukaryota</taxon>
        <taxon>Sar</taxon>
        <taxon>Alveolata</taxon>
        <taxon>Ciliophora</taxon>
        <taxon>Intramacronucleata</taxon>
        <taxon>Oligohymenophorea</taxon>
        <taxon>Scuticociliatia</taxon>
        <taxon>Philasterida</taxon>
        <taxon>Pseudocohnilembidae</taxon>
        <taxon>Pseudocohnilembus</taxon>
    </lineage>
</organism>
<feature type="region of interest" description="Disordered" evidence="6">
    <location>
        <begin position="773"/>
        <end position="797"/>
    </location>
</feature>
<dbReference type="AlphaFoldDB" id="A0A0V0R0C6"/>
<gene>
    <name evidence="8" type="ORF">PPERSA_11157</name>
</gene>
<comment type="caution">
    <text evidence="8">The sequence shown here is derived from an EMBL/GenBank/DDBJ whole genome shotgun (WGS) entry which is preliminary data.</text>
</comment>
<evidence type="ECO:0000313" key="8">
    <source>
        <dbReference type="EMBL" id="KRX07608.1"/>
    </source>
</evidence>
<keyword evidence="1 5" id="KW-0479">Metal-binding</keyword>
<keyword evidence="9" id="KW-1185">Reference proteome</keyword>
<feature type="zinc finger region" description="C3H1-type" evidence="5">
    <location>
        <begin position="318"/>
        <end position="347"/>
    </location>
</feature>
<feature type="domain" description="C3H1-type" evidence="7">
    <location>
        <begin position="318"/>
        <end position="347"/>
    </location>
</feature>
<keyword evidence="4" id="KW-0238">DNA-binding</keyword>
<dbReference type="GO" id="GO:0003677">
    <property type="term" value="F:DNA binding"/>
    <property type="evidence" value="ECO:0007669"/>
    <property type="project" value="UniProtKB-KW"/>
</dbReference>
<dbReference type="PROSITE" id="PS50103">
    <property type="entry name" value="ZF_C3H1"/>
    <property type="match status" value="2"/>
</dbReference>
<evidence type="ECO:0000313" key="9">
    <source>
        <dbReference type="Proteomes" id="UP000054937"/>
    </source>
</evidence>
<dbReference type="InterPro" id="IPR000571">
    <property type="entry name" value="Znf_CCCH"/>
</dbReference>
<evidence type="ECO:0000259" key="7">
    <source>
        <dbReference type="PROSITE" id="PS50103"/>
    </source>
</evidence>
<dbReference type="PANTHER" id="PTHR14493:SF50">
    <property type="entry name" value="RING FINGER PROTEIN UNKEMPT"/>
    <property type="match status" value="1"/>
</dbReference>
<feature type="zinc finger region" description="C3H1-type" evidence="5">
    <location>
        <begin position="283"/>
        <end position="310"/>
    </location>
</feature>
<feature type="compositionally biased region" description="Low complexity" evidence="6">
    <location>
        <begin position="720"/>
        <end position="743"/>
    </location>
</feature>
<sequence length="885" mass="105253">MNQDDQQFLNVFPPYNKQNSILDEKFQKDDNSQSTSFSLNYPNYNNFGNNNFNNINNNPNFQNYNHYQMPQNQNINGNTKSDMNQFGHPNNNFTEQSKHMQQNHQYFQMQQQYPNHQQSNQNLMFNQNQYLYQQYPNGQNTFQLQQQQQQQHIQQSQQNPYQQIIPNNSNKNYHKMPSNTSFSNYHATSSNNIYNNPNNCNANCHHHNNINNNINSNIPNNSNPEININQNNQIIQKNDPPLLMHLELSQFKVLKCPNQSQHKHKQCKFYHSNKDRRRPGNHYSSDLCPDLDENGTCERGDACNKSHNKVEQVYSADKYKAKFCTQYPYSIDRCEYGEYCSFAHTEQDIQIELIHNYVYDQDFYIFHYKTIWCPFNIISHDRSQCVYAHNWQDYRRKPQEINYQSVPCSDWKPGDFIKDYKDFCQNGFQCDKCHGWKELEYHPLFYKTKQCTSKEKCTKGQVCPYYHNQSEQRDMNQNIQSQLFRFAPRNRVLINTFKNQDSFIPQQNNQQKNQGQKNQQKNEVNLNNKKRGSAYLMGQQSQIQEELRKGFRNSEGRIPVEQINQMVNQFKYNQQQDADFNSQSPSNAMNQHNQQFPSQFSYYKQESFSSHSLQNIQSSPQIEKQISMMSQQNLQNQQLQYQQQQQQQQQNFDMNYIQNQMNYLSVHNNTQQSKSKSVSRNSSDQFSNYNNNNDPINSNIINQQNQPNTCRSIEEQLTNQSQNDSQIQEQQQEQEQQQQQQKGQKSKKKLNLNNPEFQYSMFTSVLEKVPENTIFNDNQEKDEIKESSKLSNSEKGNENKIEQNFNYNQSSLQQQQFSKKQQNLQKNSFENDKNLSLNFNFKNNFQQFQQTTQSQINESSQKDKNSIHSHQQNQQFIIDQLGLDL</sequence>
<feature type="region of interest" description="Disordered" evidence="6">
    <location>
        <begin position="503"/>
        <end position="524"/>
    </location>
</feature>
<protein>
    <recommendedName>
        <fullName evidence="7">C3H1-type domain-containing protein</fullName>
    </recommendedName>
</protein>
<dbReference type="InParanoid" id="A0A0V0R0C6"/>
<evidence type="ECO:0000256" key="5">
    <source>
        <dbReference type="PROSITE-ProRule" id="PRU00723"/>
    </source>
</evidence>
<feature type="compositionally biased region" description="Low complexity" evidence="6">
    <location>
        <begin position="673"/>
        <end position="703"/>
    </location>
</feature>
<dbReference type="PANTHER" id="PTHR14493">
    <property type="entry name" value="UNKEMPT FAMILY MEMBER"/>
    <property type="match status" value="1"/>
</dbReference>
<keyword evidence="3 5" id="KW-0862">Zinc</keyword>
<dbReference type="SMART" id="SM00356">
    <property type="entry name" value="ZnF_C3H1"/>
    <property type="match status" value="4"/>
</dbReference>
<evidence type="ECO:0000256" key="2">
    <source>
        <dbReference type="ARBA" id="ARBA00022771"/>
    </source>
</evidence>
<dbReference type="OrthoDB" id="20534at2759"/>
<feature type="region of interest" description="Disordered" evidence="6">
    <location>
        <begin position="851"/>
        <end position="873"/>
    </location>
</feature>
<dbReference type="InterPro" id="IPR057444">
    <property type="entry name" value="Znf-CCCH_AtC3H23-like"/>
</dbReference>
<evidence type="ECO:0000256" key="3">
    <source>
        <dbReference type="ARBA" id="ARBA00022833"/>
    </source>
</evidence>
<evidence type="ECO:0000256" key="1">
    <source>
        <dbReference type="ARBA" id="ARBA00022723"/>
    </source>
</evidence>
<feature type="region of interest" description="Disordered" evidence="6">
    <location>
        <begin position="668"/>
        <end position="703"/>
    </location>
</feature>
<feature type="compositionally biased region" description="Low complexity" evidence="6">
    <location>
        <begin position="506"/>
        <end position="522"/>
    </location>
</feature>
<evidence type="ECO:0000256" key="6">
    <source>
        <dbReference type="SAM" id="MobiDB-lite"/>
    </source>
</evidence>
<proteinExistence type="predicted"/>
<reference evidence="8 9" key="1">
    <citation type="journal article" date="2015" name="Sci. Rep.">
        <title>Genome of the facultative scuticociliatosis pathogen Pseudocohnilembus persalinus provides insight into its virulence through horizontal gene transfer.</title>
        <authorList>
            <person name="Xiong J."/>
            <person name="Wang G."/>
            <person name="Cheng J."/>
            <person name="Tian M."/>
            <person name="Pan X."/>
            <person name="Warren A."/>
            <person name="Jiang C."/>
            <person name="Yuan D."/>
            <person name="Miao W."/>
        </authorList>
    </citation>
    <scope>NUCLEOTIDE SEQUENCE [LARGE SCALE GENOMIC DNA]</scope>
    <source>
        <strain evidence="8">36N120E</strain>
    </source>
</reference>